<dbReference type="AlphaFoldDB" id="A0A1V6TEG9"/>
<proteinExistence type="predicted"/>
<protein>
    <submittedName>
        <fullName evidence="1">Uncharacterized protein</fullName>
    </submittedName>
</protein>
<dbReference type="Proteomes" id="UP000191342">
    <property type="component" value="Unassembled WGS sequence"/>
</dbReference>
<name>A0A1V6TEG9_9EURO</name>
<reference evidence="2" key="1">
    <citation type="journal article" date="2017" name="Nat. Microbiol.">
        <title>Global analysis of biosynthetic gene clusters reveals vast potential of secondary metabolite production in Penicillium species.</title>
        <authorList>
            <person name="Nielsen J.C."/>
            <person name="Grijseels S."/>
            <person name="Prigent S."/>
            <person name="Ji B."/>
            <person name="Dainat J."/>
            <person name="Nielsen K.F."/>
            <person name="Frisvad J.C."/>
            <person name="Workman M."/>
            <person name="Nielsen J."/>
        </authorList>
    </citation>
    <scope>NUCLEOTIDE SEQUENCE [LARGE SCALE GENOMIC DNA]</scope>
    <source>
        <strain evidence="2">IBT 14082</strain>
    </source>
</reference>
<organism evidence="1 2">
    <name type="scientific">Penicillium flavigenum</name>
    <dbReference type="NCBI Taxonomy" id="254877"/>
    <lineage>
        <taxon>Eukaryota</taxon>
        <taxon>Fungi</taxon>
        <taxon>Dikarya</taxon>
        <taxon>Ascomycota</taxon>
        <taxon>Pezizomycotina</taxon>
        <taxon>Eurotiomycetes</taxon>
        <taxon>Eurotiomycetidae</taxon>
        <taxon>Eurotiales</taxon>
        <taxon>Aspergillaceae</taxon>
        <taxon>Penicillium</taxon>
    </lineage>
</organism>
<comment type="caution">
    <text evidence="1">The sequence shown here is derived from an EMBL/GenBank/DDBJ whole genome shotgun (WGS) entry which is preliminary data.</text>
</comment>
<dbReference type="OrthoDB" id="10577789at2759"/>
<sequence>MHMNDEFKPTYYNTDKRWERVRDQLPQDRAGPMTPALPYRIEDGFILARSNAPSLHLKNEHHLGLHTPYVAAFFQPGREHLRLSNWDEQDLLYEVQSQDQHTNMVNVPEGIDSIYPADLTKPMAEILQLVYAANRGK</sequence>
<accession>A0A1V6TEG9</accession>
<evidence type="ECO:0000313" key="2">
    <source>
        <dbReference type="Proteomes" id="UP000191342"/>
    </source>
</evidence>
<dbReference type="EMBL" id="MLQL01000009">
    <property type="protein sequence ID" value="OQE24758.1"/>
    <property type="molecule type" value="Genomic_DNA"/>
</dbReference>
<gene>
    <name evidence="1" type="ORF">PENFLA_c009G01751</name>
</gene>
<evidence type="ECO:0000313" key="1">
    <source>
        <dbReference type="EMBL" id="OQE24758.1"/>
    </source>
</evidence>
<keyword evidence="2" id="KW-1185">Reference proteome</keyword>